<comment type="similarity">
    <text evidence="1">Belongs to the sigma-70 factor family. ECF subfamily.</text>
</comment>
<dbReference type="SUPFAM" id="SSF88946">
    <property type="entry name" value="Sigma2 domain of RNA polymerase sigma factors"/>
    <property type="match status" value="1"/>
</dbReference>
<evidence type="ECO:0000313" key="7">
    <source>
        <dbReference type="Proteomes" id="UP001597351"/>
    </source>
</evidence>
<sequence>MDGARFEELVRQELLEPLRRYLARRTDPATADDVLAETLLVCWRRRDDVPEPALPWAYGVARNCLANAERSVRRQRRAAGRLAVVDPPVERSPAPGSRDDALHDALARLSPDDAELLRLWAWEQLTPAEIATVLDVTANAVSIRLTRARAKLREELGKVEAAAGHEEPGGGAT</sequence>
<dbReference type="InterPro" id="IPR039425">
    <property type="entry name" value="RNA_pol_sigma-70-like"/>
</dbReference>
<name>A0ABW4TIV8_9ACTN</name>
<reference evidence="7" key="1">
    <citation type="journal article" date="2019" name="Int. J. Syst. Evol. Microbiol.">
        <title>The Global Catalogue of Microorganisms (GCM) 10K type strain sequencing project: providing services to taxonomists for standard genome sequencing and annotation.</title>
        <authorList>
            <consortium name="The Broad Institute Genomics Platform"/>
            <consortium name="The Broad Institute Genome Sequencing Center for Infectious Disease"/>
            <person name="Wu L."/>
            <person name="Ma J."/>
        </authorList>
    </citation>
    <scope>NUCLEOTIDE SEQUENCE [LARGE SCALE GENOMIC DNA]</scope>
    <source>
        <strain evidence="7">CGMCC 1.12477</strain>
    </source>
</reference>
<evidence type="ECO:0000256" key="4">
    <source>
        <dbReference type="ARBA" id="ARBA00023163"/>
    </source>
</evidence>
<evidence type="ECO:0000256" key="3">
    <source>
        <dbReference type="ARBA" id="ARBA00023082"/>
    </source>
</evidence>
<dbReference type="EMBL" id="JBHUGD010000003">
    <property type="protein sequence ID" value="MFD1946340.1"/>
    <property type="molecule type" value="Genomic_DNA"/>
</dbReference>
<keyword evidence="3" id="KW-0731">Sigma factor</keyword>
<accession>A0ABW4TIV8</accession>
<feature type="domain" description="RNA polymerase sigma factor 70 region 4 type 2" evidence="5">
    <location>
        <begin position="100"/>
        <end position="152"/>
    </location>
</feature>
<protein>
    <submittedName>
        <fullName evidence="6">RNA polymerase sigma factor</fullName>
    </submittedName>
</protein>
<keyword evidence="4" id="KW-0804">Transcription</keyword>
<proteinExistence type="inferred from homology"/>
<dbReference type="CDD" id="cd06171">
    <property type="entry name" value="Sigma70_r4"/>
    <property type="match status" value="1"/>
</dbReference>
<comment type="caution">
    <text evidence="6">The sequence shown here is derived from an EMBL/GenBank/DDBJ whole genome shotgun (WGS) entry which is preliminary data.</text>
</comment>
<dbReference type="NCBIfam" id="TIGR02937">
    <property type="entry name" value="sigma70-ECF"/>
    <property type="match status" value="1"/>
</dbReference>
<dbReference type="InterPro" id="IPR014284">
    <property type="entry name" value="RNA_pol_sigma-70_dom"/>
</dbReference>
<dbReference type="InterPro" id="IPR013324">
    <property type="entry name" value="RNA_pol_sigma_r3/r4-like"/>
</dbReference>
<evidence type="ECO:0000259" key="5">
    <source>
        <dbReference type="Pfam" id="PF08281"/>
    </source>
</evidence>
<dbReference type="Pfam" id="PF08281">
    <property type="entry name" value="Sigma70_r4_2"/>
    <property type="match status" value="1"/>
</dbReference>
<evidence type="ECO:0000256" key="2">
    <source>
        <dbReference type="ARBA" id="ARBA00023015"/>
    </source>
</evidence>
<dbReference type="RefSeq" id="WP_343916402.1">
    <property type="nucleotide sequence ID" value="NZ_BAAAJT010000002.1"/>
</dbReference>
<dbReference type="SUPFAM" id="SSF88659">
    <property type="entry name" value="Sigma3 and sigma4 domains of RNA polymerase sigma factors"/>
    <property type="match status" value="1"/>
</dbReference>
<organism evidence="6 7">
    <name type="scientific">Nocardioides aestuarii</name>
    <dbReference type="NCBI Taxonomy" id="252231"/>
    <lineage>
        <taxon>Bacteria</taxon>
        <taxon>Bacillati</taxon>
        <taxon>Actinomycetota</taxon>
        <taxon>Actinomycetes</taxon>
        <taxon>Propionibacteriales</taxon>
        <taxon>Nocardioidaceae</taxon>
        <taxon>Nocardioides</taxon>
    </lineage>
</organism>
<dbReference type="PANTHER" id="PTHR43133">
    <property type="entry name" value="RNA POLYMERASE ECF-TYPE SIGMA FACTO"/>
    <property type="match status" value="1"/>
</dbReference>
<gene>
    <name evidence="6" type="ORF">ACFSDE_06010</name>
</gene>
<evidence type="ECO:0000256" key="1">
    <source>
        <dbReference type="ARBA" id="ARBA00010641"/>
    </source>
</evidence>
<dbReference type="InterPro" id="IPR036388">
    <property type="entry name" value="WH-like_DNA-bd_sf"/>
</dbReference>
<keyword evidence="2" id="KW-0805">Transcription regulation</keyword>
<dbReference type="Gene3D" id="1.10.10.10">
    <property type="entry name" value="Winged helix-like DNA-binding domain superfamily/Winged helix DNA-binding domain"/>
    <property type="match status" value="1"/>
</dbReference>
<keyword evidence="7" id="KW-1185">Reference proteome</keyword>
<dbReference type="PANTHER" id="PTHR43133:SF25">
    <property type="entry name" value="RNA POLYMERASE SIGMA FACTOR RFAY-RELATED"/>
    <property type="match status" value="1"/>
</dbReference>
<dbReference type="InterPro" id="IPR013249">
    <property type="entry name" value="RNA_pol_sigma70_r4_t2"/>
</dbReference>
<evidence type="ECO:0000313" key="6">
    <source>
        <dbReference type="EMBL" id="MFD1946340.1"/>
    </source>
</evidence>
<dbReference type="InterPro" id="IPR013325">
    <property type="entry name" value="RNA_pol_sigma_r2"/>
</dbReference>
<dbReference type="Proteomes" id="UP001597351">
    <property type="component" value="Unassembled WGS sequence"/>
</dbReference>
<dbReference type="Gene3D" id="1.10.1740.10">
    <property type="match status" value="1"/>
</dbReference>